<proteinExistence type="predicted"/>
<dbReference type="AlphaFoldDB" id="A0A7K3W0Q5"/>
<evidence type="ECO:0000259" key="1">
    <source>
        <dbReference type="Pfam" id="PF08818"/>
    </source>
</evidence>
<reference evidence="2 3" key="1">
    <citation type="submission" date="2020-02" db="EMBL/GenBank/DDBJ databases">
        <title>Geodermatophilus sabuli CPCC 205279 I12A-02694.</title>
        <authorList>
            <person name="Jiang Z."/>
        </authorList>
    </citation>
    <scope>NUCLEOTIDE SEQUENCE [LARGE SCALE GENOMIC DNA]</scope>
    <source>
        <strain evidence="2 3">I12A-02694</strain>
    </source>
</reference>
<dbReference type="Proteomes" id="UP000470246">
    <property type="component" value="Unassembled WGS sequence"/>
</dbReference>
<evidence type="ECO:0000313" key="2">
    <source>
        <dbReference type="EMBL" id="NEK58198.1"/>
    </source>
</evidence>
<dbReference type="Pfam" id="PF08818">
    <property type="entry name" value="DUF1801"/>
    <property type="match status" value="1"/>
</dbReference>
<name>A0A7K3W0Q5_9ACTN</name>
<protein>
    <submittedName>
        <fullName evidence="2">DUF1801 domain-containing protein</fullName>
    </submittedName>
</protein>
<keyword evidence="3" id="KW-1185">Reference proteome</keyword>
<gene>
    <name evidence="2" type="ORF">GCU56_09985</name>
</gene>
<sequence length="120" mass="13163">MAAEPSTVDEYVAALPDERVRERMQALRAAIAEAVPGVGETIRYAMPTFTLDGRSLVHVAAWTKHIALYPLPQQVDDPELAQAVAPYRGAKDAMHLRHRDPLPLDLVVRVVTLLAARTGD</sequence>
<dbReference type="RefSeq" id="WP_163481559.1">
    <property type="nucleotide sequence ID" value="NZ_JAAGWF010000009.1"/>
</dbReference>
<dbReference type="SUPFAM" id="SSF159888">
    <property type="entry name" value="YdhG-like"/>
    <property type="match status" value="1"/>
</dbReference>
<dbReference type="Gene3D" id="3.90.1150.200">
    <property type="match status" value="1"/>
</dbReference>
<comment type="caution">
    <text evidence="2">The sequence shown here is derived from an EMBL/GenBank/DDBJ whole genome shotgun (WGS) entry which is preliminary data.</text>
</comment>
<evidence type="ECO:0000313" key="3">
    <source>
        <dbReference type="Proteomes" id="UP000470246"/>
    </source>
</evidence>
<dbReference type="InterPro" id="IPR014922">
    <property type="entry name" value="YdhG-like"/>
</dbReference>
<feature type="domain" description="YdhG-like" evidence="1">
    <location>
        <begin position="21"/>
        <end position="111"/>
    </location>
</feature>
<organism evidence="2 3">
    <name type="scientific">Geodermatophilus sabuli</name>
    <dbReference type="NCBI Taxonomy" id="1564158"/>
    <lineage>
        <taxon>Bacteria</taxon>
        <taxon>Bacillati</taxon>
        <taxon>Actinomycetota</taxon>
        <taxon>Actinomycetes</taxon>
        <taxon>Geodermatophilales</taxon>
        <taxon>Geodermatophilaceae</taxon>
        <taxon>Geodermatophilus</taxon>
    </lineage>
</organism>
<dbReference type="EMBL" id="JAAGWF010000009">
    <property type="protein sequence ID" value="NEK58198.1"/>
    <property type="molecule type" value="Genomic_DNA"/>
</dbReference>
<accession>A0A7K3W0Q5</accession>